<dbReference type="GO" id="GO:0016780">
    <property type="term" value="F:phosphotransferase activity, for other substituted phosphate groups"/>
    <property type="evidence" value="ECO:0007669"/>
    <property type="project" value="InterPro"/>
</dbReference>
<dbReference type="InterPro" id="IPR048254">
    <property type="entry name" value="CDP_ALCOHOL_P_TRANSF_CS"/>
</dbReference>
<sequence>MGIFLREKALPGLKKYKYSSVDKSLISKYVLKPFYTRFVDVFPLWLAPNLITLLGLAFTGISVILTFIYNPQFNSTYPSWVYFVFAINQFLYQTFDACDGLQARRTESSSPLGELFDHCVDAINTTLGVIVFSSVMNYSPLIIILALFSTSLNFYLSTWEEYHTGTLYLSIFSGPVEGVLIVVGMEIITGITGPELWNDPRSFLFGFSMNEVSQPSLLLGLFYNAYEALKNVNKVYKGKDNQAAKGMLPFVVLWIGMAAWVSVAPYLIHEYMIVFLLTFGLIFALLVGRIITAHVTHQNFPMYNPLVCIPYAAAASHYASSLFGGWPIVHDLYFLYVSLGFSLAVYGLFVAEVIQEITEYLDIGCLYIKHKKN</sequence>
<feature type="transmembrane region" description="Helical" evidence="6">
    <location>
        <begin position="203"/>
        <end position="226"/>
    </location>
</feature>
<evidence type="ECO:0000256" key="4">
    <source>
        <dbReference type="ARBA" id="ARBA00023136"/>
    </source>
</evidence>
<keyword evidence="3 5" id="KW-0808">Transferase</keyword>
<gene>
    <name evidence="7" type="ORF">B9G98_02428</name>
</gene>
<dbReference type="PANTHER" id="PTHR10414">
    <property type="entry name" value="ETHANOLAMINEPHOSPHOTRANSFERASE"/>
    <property type="match status" value="1"/>
</dbReference>
<keyword evidence="4 6" id="KW-0472">Membrane</keyword>
<dbReference type="PROSITE" id="PS00379">
    <property type="entry name" value="CDP_ALCOHOL_P_TRANSF"/>
    <property type="match status" value="1"/>
</dbReference>
<dbReference type="STRING" id="45607.A0A2T0FII9"/>
<dbReference type="PIRSF" id="PIRSF015665">
    <property type="entry name" value="CHOPT"/>
    <property type="match status" value="1"/>
</dbReference>
<feature type="transmembrane region" description="Helical" evidence="6">
    <location>
        <begin position="247"/>
        <end position="267"/>
    </location>
</feature>
<reference evidence="7 8" key="1">
    <citation type="submission" date="2017-04" db="EMBL/GenBank/DDBJ databases">
        <title>Genome sequencing of [Candida] sorbophila.</title>
        <authorList>
            <person name="Ahn J.O."/>
        </authorList>
    </citation>
    <scope>NUCLEOTIDE SEQUENCE [LARGE SCALE GENOMIC DNA]</scope>
    <source>
        <strain evidence="7 8">DS02</strain>
    </source>
</reference>
<dbReference type="GeneID" id="36516176"/>
<dbReference type="InterPro" id="IPR000462">
    <property type="entry name" value="CDP-OH_P_trans"/>
</dbReference>
<feature type="transmembrane region" description="Helical" evidence="6">
    <location>
        <begin position="273"/>
        <end position="291"/>
    </location>
</feature>
<keyword evidence="6" id="KW-1133">Transmembrane helix</keyword>
<accession>A0A2T0FII9</accession>
<dbReference type="EMBL" id="NDIQ01000021">
    <property type="protein sequence ID" value="PRT54808.1"/>
    <property type="molecule type" value="Genomic_DNA"/>
</dbReference>
<dbReference type="AlphaFoldDB" id="A0A2T0FII9"/>
<comment type="similarity">
    <text evidence="2 5">Belongs to the CDP-alcohol phosphatidyltransferase class-I family.</text>
</comment>
<feature type="transmembrane region" description="Helical" evidence="6">
    <location>
        <begin position="303"/>
        <end position="326"/>
    </location>
</feature>
<proteinExistence type="inferred from homology"/>
<feature type="transmembrane region" description="Helical" evidence="6">
    <location>
        <begin position="332"/>
        <end position="351"/>
    </location>
</feature>
<organism evidence="7 8">
    <name type="scientific">Wickerhamiella sorbophila</name>
    <dbReference type="NCBI Taxonomy" id="45607"/>
    <lineage>
        <taxon>Eukaryota</taxon>
        <taxon>Fungi</taxon>
        <taxon>Dikarya</taxon>
        <taxon>Ascomycota</taxon>
        <taxon>Saccharomycotina</taxon>
        <taxon>Dipodascomycetes</taxon>
        <taxon>Dipodascales</taxon>
        <taxon>Trichomonascaceae</taxon>
        <taxon>Wickerhamiella</taxon>
    </lineage>
</organism>
<evidence type="ECO:0000256" key="5">
    <source>
        <dbReference type="RuleBase" id="RU003750"/>
    </source>
</evidence>
<evidence type="ECO:0000256" key="6">
    <source>
        <dbReference type="SAM" id="Phobius"/>
    </source>
</evidence>
<dbReference type="Proteomes" id="UP000238350">
    <property type="component" value="Unassembled WGS sequence"/>
</dbReference>
<feature type="transmembrane region" description="Helical" evidence="6">
    <location>
        <begin position="42"/>
        <end position="69"/>
    </location>
</feature>
<dbReference type="PANTHER" id="PTHR10414:SF37">
    <property type="entry name" value="BB IN A BOXCAR, ISOFORM C"/>
    <property type="match status" value="1"/>
</dbReference>
<dbReference type="InterPro" id="IPR014472">
    <property type="entry name" value="CHOPT"/>
</dbReference>
<protein>
    <submittedName>
        <fullName evidence="7">Choline/ethanolaminephosphotransferase 1</fullName>
    </submittedName>
</protein>
<comment type="caution">
    <text evidence="7">The sequence shown here is derived from an EMBL/GenBank/DDBJ whole genome shotgun (WGS) entry which is preliminary data.</text>
</comment>
<dbReference type="OrthoDB" id="196717at2759"/>
<dbReference type="Gene3D" id="1.20.120.1760">
    <property type="match status" value="1"/>
</dbReference>
<dbReference type="GO" id="GO:0016020">
    <property type="term" value="C:membrane"/>
    <property type="evidence" value="ECO:0007669"/>
    <property type="project" value="UniProtKB-SubCell"/>
</dbReference>
<feature type="transmembrane region" description="Helical" evidence="6">
    <location>
        <begin position="168"/>
        <end position="191"/>
    </location>
</feature>
<dbReference type="GO" id="GO:0008654">
    <property type="term" value="P:phospholipid biosynthetic process"/>
    <property type="evidence" value="ECO:0007669"/>
    <property type="project" value="InterPro"/>
</dbReference>
<evidence type="ECO:0000313" key="8">
    <source>
        <dbReference type="Proteomes" id="UP000238350"/>
    </source>
</evidence>
<evidence type="ECO:0000256" key="2">
    <source>
        <dbReference type="ARBA" id="ARBA00010441"/>
    </source>
</evidence>
<dbReference type="Pfam" id="PF01066">
    <property type="entry name" value="CDP-OH_P_transf"/>
    <property type="match status" value="1"/>
</dbReference>
<keyword evidence="8" id="KW-1185">Reference proteome</keyword>
<dbReference type="RefSeq" id="XP_024664753.1">
    <property type="nucleotide sequence ID" value="XM_024808985.1"/>
</dbReference>
<dbReference type="InterPro" id="IPR043130">
    <property type="entry name" value="CDP-OH_PTrfase_TM_dom"/>
</dbReference>
<keyword evidence="6" id="KW-0812">Transmembrane</keyword>
<comment type="subcellular location">
    <subcellularLocation>
        <location evidence="1">Membrane</location>
    </subcellularLocation>
</comment>
<name>A0A2T0FII9_9ASCO</name>
<evidence type="ECO:0000313" key="7">
    <source>
        <dbReference type="EMBL" id="PRT54808.1"/>
    </source>
</evidence>
<evidence type="ECO:0000256" key="1">
    <source>
        <dbReference type="ARBA" id="ARBA00004370"/>
    </source>
</evidence>
<evidence type="ECO:0000256" key="3">
    <source>
        <dbReference type="ARBA" id="ARBA00022679"/>
    </source>
</evidence>